<dbReference type="SUPFAM" id="SSF50978">
    <property type="entry name" value="WD40 repeat-like"/>
    <property type="match status" value="1"/>
</dbReference>
<dbReference type="PANTHER" id="PTHR19848">
    <property type="entry name" value="WD40 REPEAT PROTEIN"/>
    <property type="match status" value="1"/>
</dbReference>
<protein>
    <recommendedName>
        <fullName evidence="6">Guanine nucleotide-binding protein subunit beta-like protein</fullName>
    </recommendedName>
</protein>
<feature type="repeat" description="WD" evidence="3">
    <location>
        <begin position="406"/>
        <end position="448"/>
    </location>
</feature>
<keyword evidence="2" id="KW-0677">Repeat</keyword>
<accession>A0AA38CRV5</accession>
<gene>
    <name evidence="4" type="ORF">KI387_012962</name>
</gene>
<dbReference type="PROSITE" id="PS50294">
    <property type="entry name" value="WD_REPEATS_REGION"/>
    <property type="match status" value="2"/>
</dbReference>
<feature type="repeat" description="WD" evidence="3">
    <location>
        <begin position="457"/>
        <end position="490"/>
    </location>
</feature>
<reference evidence="4 5" key="1">
    <citation type="journal article" date="2021" name="Nat. Plants">
        <title>The Taxus genome provides insights into paclitaxel biosynthesis.</title>
        <authorList>
            <person name="Xiong X."/>
            <person name="Gou J."/>
            <person name="Liao Q."/>
            <person name="Li Y."/>
            <person name="Zhou Q."/>
            <person name="Bi G."/>
            <person name="Li C."/>
            <person name="Du R."/>
            <person name="Wang X."/>
            <person name="Sun T."/>
            <person name="Guo L."/>
            <person name="Liang H."/>
            <person name="Lu P."/>
            <person name="Wu Y."/>
            <person name="Zhang Z."/>
            <person name="Ro D.K."/>
            <person name="Shang Y."/>
            <person name="Huang S."/>
            <person name="Yan J."/>
        </authorList>
    </citation>
    <scope>NUCLEOTIDE SEQUENCE [LARGE SCALE GENOMIC DNA]</scope>
    <source>
        <strain evidence="4">Ta-2019</strain>
    </source>
</reference>
<evidence type="ECO:0000256" key="3">
    <source>
        <dbReference type="PROSITE-ProRule" id="PRU00221"/>
    </source>
</evidence>
<dbReference type="Pfam" id="PF00400">
    <property type="entry name" value="WD40"/>
    <property type="match status" value="3"/>
</dbReference>
<keyword evidence="1 3" id="KW-0853">WD repeat</keyword>
<evidence type="ECO:0000256" key="1">
    <source>
        <dbReference type="ARBA" id="ARBA00022574"/>
    </source>
</evidence>
<feature type="repeat" description="WD" evidence="3">
    <location>
        <begin position="249"/>
        <end position="280"/>
    </location>
</feature>
<organism evidence="4 5">
    <name type="scientific">Taxus chinensis</name>
    <name type="common">Chinese yew</name>
    <name type="synonym">Taxus wallichiana var. chinensis</name>
    <dbReference type="NCBI Taxonomy" id="29808"/>
    <lineage>
        <taxon>Eukaryota</taxon>
        <taxon>Viridiplantae</taxon>
        <taxon>Streptophyta</taxon>
        <taxon>Embryophyta</taxon>
        <taxon>Tracheophyta</taxon>
        <taxon>Spermatophyta</taxon>
        <taxon>Pinopsida</taxon>
        <taxon>Pinidae</taxon>
        <taxon>Conifers II</taxon>
        <taxon>Cupressales</taxon>
        <taxon>Taxaceae</taxon>
        <taxon>Taxus</taxon>
    </lineage>
</organism>
<dbReference type="Gene3D" id="2.130.10.10">
    <property type="entry name" value="YVTN repeat-like/Quinoprotein amine dehydrogenase"/>
    <property type="match status" value="2"/>
</dbReference>
<dbReference type="PROSITE" id="PS50082">
    <property type="entry name" value="WD_REPEATS_2"/>
    <property type="match status" value="3"/>
</dbReference>
<sequence length="559" mass="61750">ALTDHVKTRDIGKLLNGLILRLQDSTQWDVVANEICTLLKECSSETVFDDFNTAFTQLVLPDDLGVQTHNVKPFMLLLPRLPEPTRTKIKDILANKVLKHFMVKRPANANRSEFLTHAEVYAALLNSELFPVSGAVKTISKWLQKPENRCAGITVLGKTVEQCVSLLTEKCDPESLHELIVGLRIASDEEAYRTDIQYIASRMGWIQLLQTGSLQHGKVLVSSSPSLYGSSESIVDHGLTHGLFPVKSFVGHKNTIFTMAYDEQRNKLVSGGKDGSIITWAENGEIVETLNLYRHYACSMDISPSLHTLFICGVASIEDCVLSSNPLPVPCIFQYEAVDQGWKQHGKLSKDSCKIISNIKAINGGNNFVTTETGLINDGGLPRICELVCYYDAQVSFASLQPVKQYEEHEDLVTCISLYPRSQFVFMSGSRDCTIRVWDCRTDRSIGMLGVGKTGKFKAHNSLVTSIDADETSMVVSCGLDGYVNQWDLRVMANKIIGSPVNSILLDDTMTLRVALGGGSNMAAVNSGRGLYFVDLQTPKAHIAKFFPDNRTVGTYHDL</sequence>
<feature type="non-terminal residue" evidence="4">
    <location>
        <position position="559"/>
    </location>
</feature>
<evidence type="ECO:0008006" key="6">
    <source>
        <dbReference type="Google" id="ProtNLM"/>
    </source>
</evidence>
<dbReference type="EMBL" id="JAHRHJ020000009">
    <property type="protein sequence ID" value="KAH9301379.1"/>
    <property type="molecule type" value="Genomic_DNA"/>
</dbReference>
<proteinExistence type="predicted"/>
<evidence type="ECO:0000256" key="2">
    <source>
        <dbReference type="ARBA" id="ARBA00022737"/>
    </source>
</evidence>
<dbReference type="InterPro" id="IPR001680">
    <property type="entry name" value="WD40_rpt"/>
</dbReference>
<dbReference type="GO" id="GO:0005730">
    <property type="term" value="C:nucleolus"/>
    <property type="evidence" value="ECO:0007669"/>
    <property type="project" value="TreeGrafter"/>
</dbReference>
<dbReference type="GO" id="GO:0000027">
    <property type="term" value="P:ribosomal large subunit assembly"/>
    <property type="evidence" value="ECO:0007669"/>
    <property type="project" value="TreeGrafter"/>
</dbReference>
<comment type="caution">
    <text evidence="4">The sequence shown here is derived from an EMBL/GenBank/DDBJ whole genome shotgun (WGS) entry which is preliminary data.</text>
</comment>
<dbReference type="InterPro" id="IPR036322">
    <property type="entry name" value="WD40_repeat_dom_sf"/>
</dbReference>
<dbReference type="SMART" id="SM00320">
    <property type="entry name" value="WD40"/>
    <property type="match status" value="3"/>
</dbReference>
<name>A0AA38CRV5_TAXCH</name>
<evidence type="ECO:0000313" key="5">
    <source>
        <dbReference type="Proteomes" id="UP000824469"/>
    </source>
</evidence>
<dbReference type="PANTHER" id="PTHR19848:SF9">
    <property type="entry name" value="GUANINE NUCLEOTIDE-BINDING PROTEIN SUBUNIT BETA-LIKE PROTEIN"/>
    <property type="match status" value="1"/>
</dbReference>
<dbReference type="InterPro" id="IPR015943">
    <property type="entry name" value="WD40/YVTN_repeat-like_dom_sf"/>
</dbReference>
<feature type="non-terminal residue" evidence="4">
    <location>
        <position position="1"/>
    </location>
</feature>
<dbReference type="Proteomes" id="UP000824469">
    <property type="component" value="Unassembled WGS sequence"/>
</dbReference>
<dbReference type="OMA" id="DSLEVMC"/>
<dbReference type="AlphaFoldDB" id="A0AA38CRV5"/>
<evidence type="ECO:0000313" key="4">
    <source>
        <dbReference type="EMBL" id="KAH9301379.1"/>
    </source>
</evidence>
<keyword evidence="5" id="KW-1185">Reference proteome</keyword>